<keyword evidence="5" id="KW-1133">Transmembrane helix</keyword>
<dbReference type="Proteomes" id="UP000315003">
    <property type="component" value="Chromosome"/>
</dbReference>
<accession>A0A517SPI4</accession>
<dbReference type="AlphaFoldDB" id="A0A517SPI4"/>
<reference evidence="7 8" key="1">
    <citation type="submission" date="2019-02" db="EMBL/GenBank/DDBJ databases">
        <title>Deep-cultivation of Planctomycetes and their phenomic and genomic characterization uncovers novel biology.</title>
        <authorList>
            <person name="Wiegand S."/>
            <person name="Jogler M."/>
            <person name="Boedeker C."/>
            <person name="Pinto D."/>
            <person name="Vollmers J."/>
            <person name="Rivas-Marin E."/>
            <person name="Kohn T."/>
            <person name="Peeters S.H."/>
            <person name="Heuer A."/>
            <person name="Rast P."/>
            <person name="Oberbeckmann S."/>
            <person name="Bunk B."/>
            <person name="Jeske O."/>
            <person name="Meyerdierks A."/>
            <person name="Storesund J.E."/>
            <person name="Kallscheuer N."/>
            <person name="Luecker S."/>
            <person name="Lage O.M."/>
            <person name="Pohl T."/>
            <person name="Merkel B.J."/>
            <person name="Hornburger P."/>
            <person name="Mueller R.-W."/>
            <person name="Bruemmer F."/>
            <person name="Labrenz M."/>
            <person name="Spormann A.M."/>
            <person name="Op den Camp H."/>
            <person name="Overmann J."/>
            <person name="Amann R."/>
            <person name="Jetten M.S.M."/>
            <person name="Mascher T."/>
            <person name="Medema M.H."/>
            <person name="Devos D.P."/>
            <person name="Kaster A.-K."/>
            <person name="Ovreas L."/>
            <person name="Rohde M."/>
            <person name="Galperin M.Y."/>
            <person name="Jogler C."/>
        </authorList>
    </citation>
    <scope>NUCLEOTIDE SEQUENCE [LARGE SCALE GENOMIC DNA]</scope>
    <source>
        <strain evidence="7 8">SV_7m_r</strain>
    </source>
</reference>
<evidence type="ECO:0000313" key="8">
    <source>
        <dbReference type="Proteomes" id="UP000315003"/>
    </source>
</evidence>
<feature type="domain" description="YknX-like beta-barrel" evidence="6">
    <location>
        <begin position="370"/>
        <end position="449"/>
    </location>
</feature>
<organism evidence="7 8">
    <name type="scientific">Stieleria bergensis</name>
    <dbReference type="NCBI Taxonomy" id="2528025"/>
    <lineage>
        <taxon>Bacteria</taxon>
        <taxon>Pseudomonadati</taxon>
        <taxon>Planctomycetota</taxon>
        <taxon>Planctomycetia</taxon>
        <taxon>Pirellulales</taxon>
        <taxon>Pirellulaceae</taxon>
        <taxon>Stieleria</taxon>
    </lineage>
</organism>
<evidence type="ECO:0000313" key="7">
    <source>
        <dbReference type="EMBL" id="QDT58035.1"/>
    </source>
</evidence>
<dbReference type="InterPro" id="IPR058636">
    <property type="entry name" value="Beta-barrel_YknX"/>
</dbReference>
<dbReference type="Gene3D" id="2.40.420.20">
    <property type="match status" value="1"/>
</dbReference>
<keyword evidence="5" id="KW-0812">Transmembrane</keyword>
<dbReference type="Gene3D" id="2.40.30.170">
    <property type="match status" value="1"/>
</dbReference>
<dbReference type="GO" id="GO:0022857">
    <property type="term" value="F:transmembrane transporter activity"/>
    <property type="evidence" value="ECO:0007669"/>
    <property type="project" value="InterPro"/>
</dbReference>
<name>A0A517SPI4_9BACT</name>
<keyword evidence="3 4" id="KW-0175">Coiled coil</keyword>
<dbReference type="GO" id="GO:0030313">
    <property type="term" value="C:cell envelope"/>
    <property type="evidence" value="ECO:0007669"/>
    <property type="project" value="UniProtKB-SubCell"/>
</dbReference>
<sequence length="533" mass="59835">MKQCQTIPSRLQPHARQGLINPVQWLVGLMALPLLGFSITSFFFADEAEVGESILVQRVDRRDIDVTVIERGNLQSQTNRQIHCMVEDVQRDGINGTPILWIIPNGSDVKKGDLLIELESAPMREALDEQMLETEEARSTKIQAQANYDNQLVVNETQQAAAVLAVQLAELELKMFADKESGTHKLAVEEIKRSIEEINNQILEAQATLALRRDDRRGIESLFKLGYANRNEVRKSELSYLQAEGQYAVQLNKLQTTLATLKRTENYEREMESLRLNGKLETAKRSLQQVERNSQAKLAQVEAILKARTESLKKEEERLLRYTDQLAACKIYAPEDGMVAYAVSRTETIREGVPARYRQHLMSLPALDRMQVQTTVHESDLDQIKLGMKTRITVDAFPDKNYTGTVHSIAVLPEQNSWYGSATKVYATTVLIDDEVTQLKPGMTAVTEIMVDSIPEAMAVPLQSVIERDEQAWVVVKNGQQLAPAKVQTGAQNDSVVEITDGLEIGTEVVLNPRSIIDDLLDDELLNNDLLSD</sequence>
<dbReference type="GO" id="GO:0016020">
    <property type="term" value="C:membrane"/>
    <property type="evidence" value="ECO:0007669"/>
    <property type="project" value="InterPro"/>
</dbReference>
<evidence type="ECO:0000256" key="2">
    <source>
        <dbReference type="ARBA" id="ARBA00009477"/>
    </source>
</evidence>
<dbReference type="EMBL" id="CP036272">
    <property type="protein sequence ID" value="QDT58035.1"/>
    <property type="molecule type" value="Genomic_DNA"/>
</dbReference>
<feature type="transmembrane region" description="Helical" evidence="5">
    <location>
        <begin position="25"/>
        <end position="45"/>
    </location>
</feature>
<keyword evidence="5" id="KW-0472">Membrane</keyword>
<evidence type="ECO:0000256" key="3">
    <source>
        <dbReference type="ARBA" id="ARBA00023054"/>
    </source>
</evidence>
<dbReference type="InterPro" id="IPR050465">
    <property type="entry name" value="UPF0194_transport"/>
</dbReference>
<keyword evidence="8" id="KW-1185">Reference proteome</keyword>
<feature type="coiled-coil region" evidence="4">
    <location>
        <begin position="273"/>
        <end position="318"/>
    </location>
</feature>
<dbReference type="RefSeq" id="WP_419187995.1">
    <property type="nucleotide sequence ID" value="NZ_CP036272.1"/>
</dbReference>
<dbReference type="PANTHER" id="PTHR32347">
    <property type="entry name" value="EFFLUX SYSTEM COMPONENT YKNX-RELATED"/>
    <property type="match status" value="1"/>
</dbReference>
<gene>
    <name evidence="7" type="primary">yknX_1</name>
    <name evidence="7" type="ORF">SV7mr_05240</name>
</gene>
<feature type="coiled-coil region" evidence="4">
    <location>
        <begin position="154"/>
        <end position="208"/>
    </location>
</feature>
<evidence type="ECO:0000256" key="1">
    <source>
        <dbReference type="ARBA" id="ARBA00004196"/>
    </source>
</evidence>
<protein>
    <submittedName>
        <fullName evidence="7">Efflux system component YknX</fullName>
    </submittedName>
</protein>
<evidence type="ECO:0000259" key="6">
    <source>
        <dbReference type="Pfam" id="PF25990"/>
    </source>
</evidence>
<comment type="similarity">
    <text evidence="2">Belongs to the membrane fusion protein (MFP) (TC 8.A.1) family.</text>
</comment>
<dbReference type="Pfam" id="PF25990">
    <property type="entry name" value="Beta-barrel_YknX"/>
    <property type="match status" value="1"/>
</dbReference>
<dbReference type="PANTHER" id="PTHR32347:SF23">
    <property type="entry name" value="BLL5650 PROTEIN"/>
    <property type="match status" value="1"/>
</dbReference>
<proteinExistence type="inferred from homology"/>
<evidence type="ECO:0000256" key="4">
    <source>
        <dbReference type="SAM" id="Coils"/>
    </source>
</evidence>
<evidence type="ECO:0000256" key="5">
    <source>
        <dbReference type="SAM" id="Phobius"/>
    </source>
</evidence>
<dbReference type="InterPro" id="IPR006143">
    <property type="entry name" value="RND_pump_MFP"/>
</dbReference>
<comment type="subcellular location">
    <subcellularLocation>
        <location evidence="1">Cell envelope</location>
    </subcellularLocation>
</comment>
<dbReference type="NCBIfam" id="TIGR01730">
    <property type="entry name" value="RND_mfp"/>
    <property type="match status" value="1"/>
</dbReference>